<dbReference type="InterPro" id="IPR032675">
    <property type="entry name" value="LRR_dom_sf"/>
</dbReference>
<dbReference type="PROSITE" id="PS51450">
    <property type="entry name" value="LRR"/>
    <property type="match status" value="1"/>
</dbReference>
<sequence length="218" mass="23752">MLISPLSLIAAADLSLGKIPDKSSLSQQTLMELFIEGIQNRSPLFSSLEHPPSAELWDGIQSDSDGTVTRITWVGLLLQGSVKFMWLPMTTQSVRIIECGLTGSADLTCLPGSITYVDLSSNAFVGSADLTCLPEKLETLHLTNNQMSGTVDLTHLPDSLITLVLQKNRFSGVADFSKLPSKMLWLSVEHTDITGVIKKDDYPCIRFIGTNNSGVRQL</sequence>
<name>A0A7S4NI08_9EUKA</name>
<dbReference type="InterPro" id="IPR001611">
    <property type="entry name" value="Leu-rich_rpt"/>
</dbReference>
<evidence type="ECO:0008006" key="2">
    <source>
        <dbReference type="Google" id="ProtNLM"/>
    </source>
</evidence>
<accession>A0A7S4NI08</accession>
<gene>
    <name evidence="1" type="ORF">NAES01612_LOCUS4960</name>
</gene>
<evidence type="ECO:0000313" key="1">
    <source>
        <dbReference type="EMBL" id="CAE2288938.1"/>
    </source>
</evidence>
<dbReference type="SUPFAM" id="SSF52058">
    <property type="entry name" value="L domain-like"/>
    <property type="match status" value="1"/>
</dbReference>
<proteinExistence type="predicted"/>
<organism evidence="1">
    <name type="scientific">Paramoeba aestuarina</name>
    <dbReference type="NCBI Taxonomy" id="180227"/>
    <lineage>
        <taxon>Eukaryota</taxon>
        <taxon>Amoebozoa</taxon>
        <taxon>Discosea</taxon>
        <taxon>Flabellinia</taxon>
        <taxon>Dactylopodida</taxon>
        <taxon>Paramoebidae</taxon>
        <taxon>Paramoeba</taxon>
    </lineage>
</organism>
<reference evidence="1" key="1">
    <citation type="submission" date="2021-01" db="EMBL/GenBank/DDBJ databases">
        <authorList>
            <person name="Corre E."/>
            <person name="Pelletier E."/>
            <person name="Niang G."/>
            <person name="Scheremetjew M."/>
            <person name="Finn R."/>
            <person name="Kale V."/>
            <person name="Holt S."/>
            <person name="Cochrane G."/>
            <person name="Meng A."/>
            <person name="Brown T."/>
            <person name="Cohen L."/>
        </authorList>
    </citation>
    <scope>NUCLEOTIDE SEQUENCE</scope>
    <source>
        <strain evidence="1">SoJaBio B1-5/56/2</strain>
    </source>
</reference>
<dbReference type="EMBL" id="HBKR01007546">
    <property type="protein sequence ID" value="CAE2288938.1"/>
    <property type="molecule type" value="Transcribed_RNA"/>
</dbReference>
<dbReference type="Gene3D" id="3.80.10.10">
    <property type="entry name" value="Ribonuclease Inhibitor"/>
    <property type="match status" value="1"/>
</dbReference>
<dbReference type="AlphaFoldDB" id="A0A7S4NI08"/>
<protein>
    <recommendedName>
        <fullName evidence="2">Leucine-rich repeat protein</fullName>
    </recommendedName>
</protein>